<dbReference type="PANTHER" id="PTHR45867">
    <property type="entry name" value="PURPLE ACID PHOSPHATASE"/>
    <property type="match status" value="1"/>
</dbReference>
<dbReference type="InterPro" id="IPR025733">
    <property type="entry name" value="PAPs_C"/>
</dbReference>
<evidence type="ECO:0000259" key="1">
    <source>
        <dbReference type="Pfam" id="PF14008"/>
    </source>
</evidence>
<protein>
    <recommendedName>
        <fullName evidence="1">Purple acid phosphatase C-terminal domain-containing protein</fullName>
    </recommendedName>
</protein>
<comment type="caution">
    <text evidence="2">The sequence shown here is derived from an EMBL/GenBank/DDBJ whole genome shotgun (WGS) entry which is preliminary data.</text>
</comment>
<dbReference type="AlphaFoldDB" id="A0AAE1G234"/>
<dbReference type="InterPro" id="IPR029052">
    <property type="entry name" value="Metallo-depent_PP-like"/>
</dbReference>
<name>A0AAE1G234_PETCI</name>
<accession>A0AAE1G234</accession>
<reference evidence="2" key="1">
    <citation type="submission" date="2023-10" db="EMBL/GenBank/DDBJ databases">
        <title>Genome assemblies of two species of porcelain crab, Petrolisthes cinctipes and Petrolisthes manimaculis (Anomura: Porcellanidae).</title>
        <authorList>
            <person name="Angst P."/>
        </authorList>
    </citation>
    <scope>NUCLEOTIDE SEQUENCE</scope>
    <source>
        <strain evidence="2">PB745_01</strain>
        <tissue evidence="2">Gill</tissue>
    </source>
</reference>
<proteinExistence type="predicted"/>
<gene>
    <name evidence="2" type="ORF">Pcinc_013697</name>
</gene>
<organism evidence="2 3">
    <name type="scientific">Petrolisthes cinctipes</name>
    <name type="common">Flat porcelain crab</name>
    <dbReference type="NCBI Taxonomy" id="88211"/>
    <lineage>
        <taxon>Eukaryota</taxon>
        <taxon>Metazoa</taxon>
        <taxon>Ecdysozoa</taxon>
        <taxon>Arthropoda</taxon>
        <taxon>Crustacea</taxon>
        <taxon>Multicrustacea</taxon>
        <taxon>Malacostraca</taxon>
        <taxon>Eumalacostraca</taxon>
        <taxon>Eucarida</taxon>
        <taxon>Decapoda</taxon>
        <taxon>Pleocyemata</taxon>
        <taxon>Anomura</taxon>
        <taxon>Galatheoidea</taxon>
        <taxon>Porcellanidae</taxon>
        <taxon>Petrolisthes</taxon>
    </lineage>
</organism>
<dbReference type="Gene3D" id="3.60.21.10">
    <property type="match status" value="1"/>
</dbReference>
<evidence type="ECO:0000313" key="3">
    <source>
        <dbReference type="Proteomes" id="UP001286313"/>
    </source>
</evidence>
<dbReference type="Pfam" id="PF14008">
    <property type="entry name" value="Metallophos_C"/>
    <property type="match status" value="1"/>
</dbReference>
<feature type="domain" description="Purple acid phosphatase C-terminal" evidence="1">
    <location>
        <begin position="75"/>
        <end position="136"/>
    </location>
</feature>
<sequence>MYCTNRDHDDCTFSTTLTRVGFALVHTYAMEFLLDKYGVDLAIWAHEHSYERLWPMYNYTVFNGSNTHPYTNPRGPVHITTGSAGCKERIDAFGDKPHWSAFRSSDYGYSRIHAINKTHLHWEQVSDDQDGKIVDSIWLVKDKHVPYQLLREAEAKNNIK</sequence>
<dbReference type="PANTHER" id="PTHR45867:SF3">
    <property type="entry name" value="ACID PHOSPHATASE TYPE 7"/>
    <property type="match status" value="1"/>
</dbReference>
<dbReference type="EMBL" id="JAWQEG010001162">
    <property type="protein sequence ID" value="KAK3881898.1"/>
    <property type="molecule type" value="Genomic_DNA"/>
</dbReference>
<dbReference type="Proteomes" id="UP001286313">
    <property type="component" value="Unassembled WGS sequence"/>
</dbReference>
<dbReference type="SUPFAM" id="SSF56300">
    <property type="entry name" value="Metallo-dependent phosphatases"/>
    <property type="match status" value="1"/>
</dbReference>
<evidence type="ECO:0000313" key="2">
    <source>
        <dbReference type="EMBL" id="KAK3881898.1"/>
    </source>
</evidence>
<keyword evidence="3" id="KW-1185">Reference proteome</keyword>